<gene>
    <name evidence="1" type="ORF">RU97_GL000710</name>
</gene>
<evidence type="ECO:0000313" key="1">
    <source>
        <dbReference type="EMBL" id="OJG19139.1"/>
    </source>
</evidence>
<evidence type="ECO:0000313" key="2">
    <source>
        <dbReference type="Proteomes" id="UP000181884"/>
    </source>
</evidence>
<reference evidence="1 2" key="1">
    <citation type="submission" date="2014-12" db="EMBL/GenBank/DDBJ databases">
        <title>Draft genome sequences of 29 type strains of Enterococci.</title>
        <authorList>
            <person name="Zhong Z."/>
            <person name="Sun Z."/>
            <person name="Liu W."/>
            <person name="Zhang W."/>
            <person name="Zhang H."/>
        </authorList>
    </citation>
    <scope>NUCLEOTIDE SEQUENCE [LARGE SCALE GENOMIC DNA]</scope>
    <source>
        <strain evidence="1 2">DSM 17029</strain>
    </source>
</reference>
<keyword evidence="2" id="KW-1185">Reference proteome</keyword>
<dbReference type="PANTHER" id="PTHR36439:SF1">
    <property type="entry name" value="DUF1697 DOMAIN-CONTAINING PROTEIN"/>
    <property type="match status" value="1"/>
</dbReference>
<protein>
    <recommendedName>
        <fullName evidence="3">DUF1697 domain-containing protein</fullName>
    </recommendedName>
</protein>
<dbReference type="EMBL" id="JXKH01000002">
    <property type="protein sequence ID" value="OJG19139.1"/>
    <property type="molecule type" value="Genomic_DNA"/>
</dbReference>
<evidence type="ECO:0008006" key="3">
    <source>
        <dbReference type="Google" id="ProtNLM"/>
    </source>
</evidence>
<dbReference type="Gene3D" id="3.30.70.1280">
    <property type="entry name" value="SP0830-like domains"/>
    <property type="match status" value="1"/>
</dbReference>
<dbReference type="AlphaFoldDB" id="A0A1L8RH78"/>
<dbReference type="RefSeq" id="WP_067389235.1">
    <property type="nucleotide sequence ID" value="NZ_JXKH01000002.1"/>
</dbReference>
<dbReference type="Proteomes" id="UP000181884">
    <property type="component" value="Unassembled WGS sequence"/>
</dbReference>
<accession>A0A1L8RH78</accession>
<name>A0A1L8RH78_9ENTE</name>
<dbReference type="STRING" id="214095.RU97_GL000710"/>
<comment type="caution">
    <text evidence="1">The sequence shown here is derived from an EMBL/GenBank/DDBJ whole genome shotgun (WGS) entry which is preliminary data.</text>
</comment>
<dbReference type="PANTHER" id="PTHR36439">
    <property type="entry name" value="BLL4334 PROTEIN"/>
    <property type="match status" value="1"/>
</dbReference>
<organism evidence="1 2">
    <name type="scientific">Enterococcus canis</name>
    <dbReference type="NCBI Taxonomy" id="214095"/>
    <lineage>
        <taxon>Bacteria</taxon>
        <taxon>Bacillati</taxon>
        <taxon>Bacillota</taxon>
        <taxon>Bacilli</taxon>
        <taxon>Lactobacillales</taxon>
        <taxon>Enterococcaceae</taxon>
        <taxon>Enterococcus</taxon>
    </lineage>
</organism>
<dbReference type="InterPro" id="IPR012545">
    <property type="entry name" value="DUF1697"/>
</dbReference>
<proteinExistence type="predicted"/>
<dbReference type="Pfam" id="PF08002">
    <property type="entry name" value="DUF1697"/>
    <property type="match status" value="1"/>
</dbReference>
<dbReference type="SUPFAM" id="SSF160379">
    <property type="entry name" value="SP0830-like"/>
    <property type="match status" value="1"/>
</dbReference>
<sequence length="169" mass="18656">MRYGIFLRGINTGARRISSQQLEALLQQAGFAGKAVLATGNLVLTAKAPAEVVLQKVLREIGTYFQSEQTGVIRTETELADLLTTLPMETAGFNQMVLFTDVPLYEALLDEADSPALQPLTGHDLLWTVKKGKTTEGFGRILAKKKYQALLTSRNCRTVEKVLKQMQID</sequence>